<dbReference type="Pfam" id="PF07591">
    <property type="entry name" value="PT-HINT"/>
    <property type="match status" value="1"/>
</dbReference>
<keyword evidence="1" id="KW-0175">Coiled coil</keyword>
<dbReference type="InterPro" id="IPR030934">
    <property type="entry name" value="Intein_C"/>
</dbReference>
<name>A0ABW2JMF6_9ACTN</name>
<dbReference type="Gene3D" id="2.170.16.10">
    <property type="entry name" value="Hedgehog/Intein (Hint) domain"/>
    <property type="match status" value="1"/>
</dbReference>
<dbReference type="RefSeq" id="WP_381832525.1">
    <property type="nucleotide sequence ID" value="NZ_JBHTCF010000009.1"/>
</dbReference>
<dbReference type="InterPro" id="IPR036844">
    <property type="entry name" value="Hint_dom_sf"/>
</dbReference>
<dbReference type="InterPro" id="IPR006141">
    <property type="entry name" value="Intein_N"/>
</dbReference>
<accession>A0ABW2JMF6</accession>
<dbReference type="InterPro" id="IPR003587">
    <property type="entry name" value="Hint_dom_N"/>
</dbReference>
<evidence type="ECO:0000313" key="5">
    <source>
        <dbReference type="Proteomes" id="UP001596523"/>
    </source>
</evidence>
<protein>
    <submittedName>
        <fullName evidence="4">Polymorphic toxin-type HINT domain-containing protein</fullName>
    </submittedName>
</protein>
<dbReference type="InterPro" id="IPR005506">
    <property type="entry name" value="DUF312_ALF"/>
</dbReference>
<feature type="compositionally biased region" description="Low complexity" evidence="2">
    <location>
        <begin position="487"/>
        <end position="498"/>
    </location>
</feature>
<dbReference type="NCBIfam" id="TIGR01443">
    <property type="entry name" value="intein_Cterm"/>
    <property type="match status" value="1"/>
</dbReference>
<dbReference type="EMBL" id="JBHTCF010000009">
    <property type="protein sequence ID" value="MFC7306794.1"/>
    <property type="molecule type" value="Genomic_DNA"/>
</dbReference>
<feature type="domain" description="Hint" evidence="3">
    <location>
        <begin position="1084"/>
        <end position="1185"/>
    </location>
</feature>
<proteinExistence type="predicted"/>
<feature type="region of interest" description="Disordered" evidence="2">
    <location>
        <begin position="475"/>
        <end position="518"/>
    </location>
</feature>
<dbReference type="SMART" id="SM00306">
    <property type="entry name" value="HintN"/>
    <property type="match status" value="1"/>
</dbReference>
<dbReference type="Pfam" id="PF03752">
    <property type="entry name" value="ALF"/>
    <property type="match status" value="7"/>
</dbReference>
<feature type="compositionally biased region" description="Low complexity" evidence="2">
    <location>
        <begin position="509"/>
        <end position="518"/>
    </location>
</feature>
<evidence type="ECO:0000256" key="1">
    <source>
        <dbReference type="SAM" id="Coils"/>
    </source>
</evidence>
<gene>
    <name evidence="4" type="ORF">ACFQVC_21500</name>
</gene>
<keyword evidence="5" id="KW-1185">Reference proteome</keyword>
<feature type="compositionally biased region" description="Basic and acidic residues" evidence="2">
    <location>
        <begin position="499"/>
        <end position="508"/>
    </location>
</feature>
<dbReference type="PANTHER" id="PTHR23242:SF9">
    <property type="entry name" value="TRANSCRIPTION FACTOR HOXA13"/>
    <property type="match status" value="1"/>
</dbReference>
<sequence length="1344" mass="140955">MKRRLSSLGVAGRGTYFLRTLLILLPLFLTAGLVGPAPARAVDDSPDIGKIEALAEATPTDRGLIVDHWKEGGPGVKAAAEAALTGSDADVQIFLEAVDNLAFQDRRVSAAQIASVGGTELITAARQALTGSPRALKDFLRWGWESPMKQDNRVRVAQVIATSGPNVQAAGRSALNGTADDVRKFLNEGQYVQREQDERVQLVQVISVGGTNVQAAGRLALNGGAADIREFLEVGQFVARAKDQEHATVAQLAAQAEEAGRQAAKETVAARSESEKAVKAAQLAKEAALKAEAEAEAAQDDTAKAARAAERAAKAASQAAVAAQTAIDASRAASNSARVAANASAQAAAAAAGASQAASRARGAAADAAVNAQGADAARKAAEDAENAAKGADRAADAADEAAKAADAAGNAALSAAGAGADAIRAADAAIEAGNYAGESSAAAQKARAAAAAAKRHAAEANRAASAAEALARKAAHAARQARDAARSAATHARNAAKAAKEAAEHAGDAAQAAARSTAHANAATEAANAATNAVKEAKEVYTIAREVEAEELLGRTNAGKARARDQQEAHEDRIAALAKLEQAAKDRDTERDRLLTEADKPEADLKAVADQGRKLAIQAMKGGTSWGRAAAEAGLSGPDEVVIDYLRNGWTTAKQQDDRSYVERLAEESEDKAVRDAAEAALDGDAAAITEFVNNGQYQVASESMRVAIAQVISGAGPVLADVGRKALATGDPKKYSEFLVTTQATARTQDERVKAAQLAASGGPELQSAARIALDGSPQMLHAFITSGQYKAQRKDQLTATHVAQVRKLIADASKIAATAQKNAATAQKVAAIARQAAIEANDWATKAKNSADRAEEYAKEAAQHATDAEASAARAAESAKTARTAAKNADLAASDAAKSAADATLSSEMAQVSASNAWYYADQARQSALAAGKDAKAALEAATNAFTIAVNKQREELEAQRKAAIEAKEKAKNEPGARAREMYRCQTAYVPCGTPQEIARWCQHDRLWCEIVGQGDEFADAMKQLWDGAKELAGLGQLENCLAKKDFEHCSGLATDALIGAKLKALEKAFESLRLLKRGCTRCFLAGTKVLMADNSTKNIEDVKIGDRVVATDPVKGETAPQAVTHLIVTEHDKKFNELTIATRQGEKNLTATHEHPFWSPSQQAWVEAADVRQGMTLRTIDGTTVTVQANRPFSEHAKTYNFTVDDLHTYYVLAGETPVLVHNCNGRDPVDDGLDNDTYYRIDGAYGPDVADGVDYQVRRMHDRSSTAADHDLPGIGHDPDALASYFASWRGKMTHRDTRTGSRVAYDSSRGVLIVTTASNIHGFRYSQGAFESGRYVTS</sequence>
<feature type="coiled-coil region" evidence="1">
    <location>
        <begin position="375"/>
        <end position="402"/>
    </location>
</feature>
<evidence type="ECO:0000256" key="2">
    <source>
        <dbReference type="SAM" id="MobiDB-lite"/>
    </source>
</evidence>
<dbReference type="PROSITE" id="PS50818">
    <property type="entry name" value="INTEIN_C_TER"/>
    <property type="match status" value="1"/>
</dbReference>
<organism evidence="4 5">
    <name type="scientific">Streptomyces monticola</name>
    <dbReference type="NCBI Taxonomy" id="2666263"/>
    <lineage>
        <taxon>Bacteria</taxon>
        <taxon>Bacillati</taxon>
        <taxon>Actinomycetota</taxon>
        <taxon>Actinomycetes</taxon>
        <taxon>Kitasatosporales</taxon>
        <taxon>Streptomycetaceae</taxon>
        <taxon>Streptomyces</taxon>
    </lineage>
</organism>
<reference evidence="5" key="1">
    <citation type="journal article" date="2019" name="Int. J. Syst. Evol. Microbiol.">
        <title>The Global Catalogue of Microorganisms (GCM) 10K type strain sequencing project: providing services to taxonomists for standard genome sequencing and annotation.</title>
        <authorList>
            <consortium name="The Broad Institute Genomics Platform"/>
            <consortium name="The Broad Institute Genome Sequencing Center for Infectious Disease"/>
            <person name="Wu L."/>
            <person name="Ma J."/>
        </authorList>
    </citation>
    <scope>NUCLEOTIDE SEQUENCE [LARGE SCALE GENOMIC DNA]</scope>
    <source>
        <strain evidence="5">SYNS20</strain>
    </source>
</reference>
<evidence type="ECO:0000259" key="3">
    <source>
        <dbReference type="SMART" id="SM00306"/>
    </source>
</evidence>
<evidence type="ECO:0000313" key="4">
    <source>
        <dbReference type="EMBL" id="MFC7306794.1"/>
    </source>
</evidence>
<dbReference type="SUPFAM" id="SSF51294">
    <property type="entry name" value="Hedgehog/intein (Hint) domain"/>
    <property type="match status" value="1"/>
</dbReference>
<dbReference type="PANTHER" id="PTHR23242">
    <property type="entry name" value="TRANSCRIPTION FACTOR HOXA13"/>
    <property type="match status" value="1"/>
</dbReference>
<comment type="caution">
    <text evidence="4">The sequence shown here is derived from an EMBL/GenBank/DDBJ whole genome shotgun (WGS) entry which is preliminary data.</text>
</comment>
<dbReference type="PROSITE" id="PS50817">
    <property type="entry name" value="INTEIN_N_TER"/>
    <property type="match status" value="1"/>
</dbReference>
<dbReference type="Proteomes" id="UP001596523">
    <property type="component" value="Unassembled WGS sequence"/>
</dbReference>
<dbReference type="CDD" id="cd00081">
    <property type="entry name" value="Hint"/>
    <property type="match status" value="1"/>
</dbReference>
<feature type="coiled-coil region" evidence="1">
    <location>
        <begin position="521"/>
        <end position="598"/>
    </location>
</feature>